<evidence type="ECO:0000259" key="3">
    <source>
        <dbReference type="PROSITE" id="PS50966"/>
    </source>
</evidence>
<evidence type="ECO:0000256" key="1">
    <source>
        <dbReference type="PROSITE-ProRule" id="PRU00325"/>
    </source>
</evidence>
<keyword evidence="1" id="KW-0479">Metal-binding</keyword>
<dbReference type="RefSeq" id="WP_188882417.1">
    <property type="nucleotide sequence ID" value="NZ_BMOY01000025.1"/>
</dbReference>
<keyword evidence="1" id="KW-0862">Zinc</keyword>
<reference evidence="4" key="2">
    <citation type="submission" date="2020-09" db="EMBL/GenBank/DDBJ databases">
        <authorList>
            <person name="Sun Q."/>
            <person name="Ohkuma M."/>
        </authorList>
    </citation>
    <scope>NUCLEOTIDE SEQUENCE</scope>
    <source>
        <strain evidence="4">JCM 18487</strain>
    </source>
</reference>
<sequence>MAVQPGAMLSETELASLFETMLEEMPEHIVDRGRTYFTAGRVARVWMERGMVFGIVQGTDTYRVQMDPARFPLGASCTCPYDGLCKHMAAVVFALAARGLDDAQAEAPGEVSDAGTNVADSVADTHHAHAADGAEPAGLAQASQTRPKRARAQRAKPDDPAGWFGVLNQALAKAETVLRRNPFTSIDVLFAAFKEAVERAAPAEEGPVAALWRIFAAWVWAWFVLTELLPRVRNYPWLKRGFKEHAQRILVDELEIEWTQEALATHAATTQVLADWLRQRWWAELDSEALLEFTFLYLFTYDSLLIRTISPEKERSALAPVWEHWERVASAERAKTPLTHPRLRSLRLVQILLLLWSDHADEAMALAETLGQPQADEADAFLLFCFSAMRHRVRDGLAWVSWLDSHWEDPPDFVLTGIGQMLREVSRIVPAELRAAVDSTLFSFLQRHLPVTKDILAAVALEREDWPTWVHVQMASGRLPSWLPPEVIRRLEREHPELLIPWYHQVVERLVQEKTRDAYKEAVRWLSKLSTLYRKAKRLPAWQAFLPQFVQRHSRRRTLLTEMERKKLMPT</sequence>
<evidence type="ECO:0000313" key="5">
    <source>
        <dbReference type="Proteomes" id="UP000637695"/>
    </source>
</evidence>
<dbReference type="PROSITE" id="PS50966">
    <property type="entry name" value="ZF_SWIM"/>
    <property type="match status" value="1"/>
</dbReference>
<dbReference type="AlphaFoldDB" id="A0A917NKQ2"/>
<keyword evidence="1" id="KW-0863">Zinc-finger</keyword>
<feature type="domain" description="SWIM-type" evidence="3">
    <location>
        <begin position="62"/>
        <end position="96"/>
    </location>
</feature>
<dbReference type="Proteomes" id="UP000637695">
    <property type="component" value="Unassembled WGS sequence"/>
</dbReference>
<dbReference type="EMBL" id="BMOY01000025">
    <property type="protein sequence ID" value="GGJ08450.1"/>
    <property type="molecule type" value="Genomic_DNA"/>
</dbReference>
<organism evidence="4 5">
    <name type="scientific">Alicyclobacillus cellulosilyticus</name>
    <dbReference type="NCBI Taxonomy" id="1003997"/>
    <lineage>
        <taxon>Bacteria</taxon>
        <taxon>Bacillati</taxon>
        <taxon>Bacillota</taxon>
        <taxon>Bacilli</taxon>
        <taxon>Bacillales</taxon>
        <taxon>Alicyclobacillaceae</taxon>
        <taxon>Alicyclobacillus</taxon>
    </lineage>
</organism>
<proteinExistence type="predicted"/>
<name>A0A917NKQ2_9BACL</name>
<dbReference type="InterPro" id="IPR007527">
    <property type="entry name" value="Znf_SWIM"/>
</dbReference>
<evidence type="ECO:0000313" key="4">
    <source>
        <dbReference type="EMBL" id="GGJ08450.1"/>
    </source>
</evidence>
<dbReference type="Pfam" id="PF04434">
    <property type="entry name" value="SWIM"/>
    <property type="match status" value="1"/>
</dbReference>
<keyword evidence="5" id="KW-1185">Reference proteome</keyword>
<gene>
    <name evidence="4" type="ORF">GCM10010885_16970</name>
</gene>
<evidence type="ECO:0000256" key="2">
    <source>
        <dbReference type="SAM" id="MobiDB-lite"/>
    </source>
</evidence>
<dbReference type="GO" id="GO:0008270">
    <property type="term" value="F:zinc ion binding"/>
    <property type="evidence" value="ECO:0007669"/>
    <property type="project" value="UniProtKB-KW"/>
</dbReference>
<comment type="caution">
    <text evidence="4">The sequence shown here is derived from an EMBL/GenBank/DDBJ whole genome shotgun (WGS) entry which is preliminary data.</text>
</comment>
<feature type="region of interest" description="Disordered" evidence="2">
    <location>
        <begin position="131"/>
        <end position="157"/>
    </location>
</feature>
<reference evidence="4" key="1">
    <citation type="journal article" date="2014" name="Int. J. Syst. Evol. Microbiol.">
        <title>Complete genome sequence of Corynebacterium casei LMG S-19264T (=DSM 44701T), isolated from a smear-ripened cheese.</title>
        <authorList>
            <consortium name="US DOE Joint Genome Institute (JGI-PGF)"/>
            <person name="Walter F."/>
            <person name="Albersmeier A."/>
            <person name="Kalinowski J."/>
            <person name="Ruckert C."/>
        </authorList>
    </citation>
    <scope>NUCLEOTIDE SEQUENCE</scope>
    <source>
        <strain evidence="4">JCM 18487</strain>
    </source>
</reference>
<protein>
    <recommendedName>
        <fullName evidence="3">SWIM-type domain-containing protein</fullName>
    </recommendedName>
</protein>
<accession>A0A917NKQ2</accession>